<gene>
    <name evidence="1" type="ORF">Marshall_102</name>
</gene>
<evidence type="ECO:0000313" key="2">
    <source>
        <dbReference type="Proteomes" id="UP000017649"/>
    </source>
</evidence>
<dbReference type="KEGG" id="vg:17960282"/>
<organism evidence="1 2">
    <name type="scientific">Salmonella phage Marshall</name>
    <dbReference type="NCBI Taxonomy" id="1406794"/>
    <lineage>
        <taxon>Viruses</taxon>
        <taxon>Duplodnaviria</taxon>
        <taxon>Heunggongvirae</taxon>
        <taxon>Uroviricota</taxon>
        <taxon>Caudoviricetes</taxon>
        <taxon>Pantevenvirales</taxon>
        <taxon>Ackermannviridae</taxon>
        <taxon>Cvivirinae</taxon>
        <taxon>Kuttervirus</taxon>
        <taxon>Kuttervirus marshall</taxon>
    </lineage>
</organism>
<proteinExistence type="predicted"/>
<protein>
    <submittedName>
        <fullName evidence="1">GIY-YIG homing endonuclease</fullName>
    </submittedName>
</protein>
<dbReference type="Proteomes" id="UP000017649">
    <property type="component" value="Segment"/>
</dbReference>
<dbReference type="RefSeq" id="YP_008771720.1">
    <property type="nucleotide sequence ID" value="NC_022772.1"/>
</dbReference>
<keyword evidence="1" id="KW-0255">Endonuclease</keyword>
<name>U5PUQ3_9CAUD</name>
<dbReference type="GO" id="GO:0004519">
    <property type="term" value="F:endonuclease activity"/>
    <property type="evidence" value="ECO:0007669"/>
    <property type="project" value="UniProtKB-KW"/>
</dbReference>
<keyword evidence="1" id="KW-0378">Hydrolase</keyword>
<keyword evidence="1" id="KW-0540">Nuclease</keyword>
<dbReference type="GeneID" id="17960282"/>
<accession>U5PUQ3</accession>
<sequence length="244" mass="27700">MSIPFVYCLESKDGHLYFGSKIGEGSNPKQLMETYFTSSKYVKDLMKSNGNDYFKVVGIEIFPGQPEEAFWKEQQLIESFYGNPMLLNKHYQSAGTKPWTQLGRKGDKQYLFGKGHLRAGKNNPMYGKQGAMKGITGKDHPAYGVDRSGAKNGMFGKRGELHHHYGTPPWDVPISKKLGTFKHWLYAEEIRLEWVAGGRQCDLSRKYGISIKTIETMVGKFRSGWIPSQDPRWLNFKGGVQCVL</sequence>
<reference evidence="1 2" key="1">
    <citation type="journal article" date="2013" name="Genome Announc.">
        <title>Complete Genome of Salmonella enterica Serovar Enteritidis Myophage Marshall.</title>
        <authorList>
            <person name="Luna A.J."/>
            <person name="Wood T.L."/>
            <person name="Chamakura K.R."/>
            <person name="Kuty Everett G.F."/>
        </authorList>
    </citation>
    <scope>NUCLEOTIDE SEQUENCE [LARGE SCALE GENOMIC DNA]</scope>
</reference>
<keyword evidence="2" id="KW-1185">Reference proteome</keyword>
<dbReference type="EMBL" id="KF669653">
    <property type="protein sequence ID" value="AGY47619.1"/>
    <property type="molecule type" value="Genomic_DNA"/>
</dbReference>
<evidence type="ECO:0000313" key="1">
    <source>
        <dbReference type="EMBL" id="AGY47619.1"/>
    </source>
</evidence>